<dbReference type="EMBL" id="JACJST010000038">
    <property type="protein sequence ID" value="MBD2571139.1"/>
    <property type="molecule type" value="Genomic_DNA"/>
</dbReference>
<evidence type="ECO:0000313" key="4">
    <source>
        <dbReference type="Proteomes" id="UP000640531"/>
    </source>
</evidence>
<protein>
    <submittedName>
        <fullName evidence="3">Carbohydrate porin</fullName>
    </submittedName>
</protein>
<dbReference type="InterPro" id="IPR038673">
    <property type="entry name" value="OprB_sf"/>
</dbReference>
<proteinExistence type="inferred from homology"/>
<name>A0ABR8FMW4_9NOST</name>
<dbReference type="Pfam" id="PF04966">
    <property type="entry name" value="OprB"/>
    <property type="match status" value="1"/>
</dbReference>
<dbReference type="Gene3D" id="2.40.160.180">
    <property type="entry name" value="Carbohydrate-selective porin OprB"/>
    <property type="match status" value="1"/>
</dbReference>
<dbReference type="InterPro" id="IPR007049">
    <property type="entry name" value="Carb-sel_porin_OprB"/>
</dbReference>
<evidence type="ECO:0000256" key="2">
    <source>
        <dbReference type="RuleBase" id="RU363072"/>
    </source>
</evidence>
<dbReference type="Proteomes" id="UP000640531">
    <property type="component" value="Unassembled WGS sequence"/>
</dbReference>
<keyword evidence="4" id="KW-1185">Reference proteome</keyword>
<evidence type="ECO:0000313" key="3">
    <source>
        <dbReference type="EMBL" id="MBD2571139.1"/>
    </source>
</evidence>
<comment type="similarity">
    <text evidence="1 2">Belongs to the OprB family.</text>
</comment>
<organism evidence="3 4">
    <name type="scientific">Anabaena lutea FACHB-196</name>
    <dbReference type="NCBI Taxonomy" id="2692881"/>
    <lineage>
        <taxon>Bacteria</taxon>
        <taxon>Bacillati</taxon>
        <taxon>Cyanobacteriota</taxon>
        <taxon>Cyanophyceae</taxon>
        <taxon>Nostocales</taxon>
        <taxon>Nostocaceae</taxon>
        <taxon>Anabaena</taxon>
    </lineage>
</organism>
<gene>
    <name evidence="3" type="ORF">H6G59_25260</name>
</gene>
<accession>A0ABR8FMW4</accession>
<sequence>MLMSDTFGQLSLRVPSGIRYRAYHIEVFYRLRVSDNIFMTPDFWVILNPENNSKNLDNMLP</sequence>
<evidence type="ECO:0000256" key="1">
    <source>
        <dbReference type="ARBA" id="ARBA00008769"/>
    </source>
</evidence>
<reference evidence="3 4" key="1">
    <citation type="journal article" date="2020" name="ISME J.">
        <title>Comparative genomics reveals insights into cyanobacterial evolution and habitat adaptation.</title>
        <authorList>
            <person name="Chen M.Y."/>
            <person name="Teng W.K."/>
            <person name="Zhao L."/>
            <person name="Hu C.X."/>
            <person name="Zhou Y.K."/>
            <person name="Han B.P."/>
            <person name="Song L.R."/>
            <person name="Shu W.S."/>
        </authorList>
    </citation>
    <scope>NUCLEOTIDE SEQUENCE [LARGE SCALE GENOMIC DNA]</scope>
    <source>
        <strain evidence="3 4">FACHB-196</strain>
    </source>
</reference>
<comment type="caution">
    <text evidence="3">The sequence shown here is derived from an EMBL/GenBank/DDBJ whole genome shotgun (WGS) entry which is preliminary data.</text>
</comment>